<dbReference type="Proteomes" id="UP000194280">
    <property type="component" value="Unassembled WGS sequence"/>
</dbReference>
<proteinExistence type="predicted"/>
<reference evidence="3 4" key="1">
    <citation type="submission" date="2017-01" db="EMBL/GenBank/DDBJ databases">
        <title>The recent genome duplication of the halophilic yeast Hortaea werneckii: insights from long-read sequencing.</title>
        <authorList>
            <person name="Sinha S."/>
            <person name="Flibotte S."/>
            <person name="Neira M."/>
            <person name="Lenassi M."/>
            <person name="Gostincar C."/>
            <person name="Stajich J.E."/>
            <person name="Nislow C.E."/>
        </authorList>
    </citation>
    <scope>NUCLEOTIDE SEQUENCE [LARGE SCALE GENOMIC DNA]</scope>
    <source>
        <strain evidence="3 4">EXF-2000</strain>
    </source>
</reference>
<keyword evidence="2" id="KW-0472">Membrane</keyword>
<evidence type="ECO:0000313" key="4">
    <source>
        <dbReference type="Proteomes" id="UP000194280"/>
    </source>
</evidence>
<organism evidence="3 4">
    <name type="scientific">Hortaea werneckii EXF-2000</name>
    <dbReference type="NCBI Taxonomy" id="1157616"/>
    <lineage>
        <taxon>Eukaryota</taxon>
        <taxon>Fungi</taxon>
        <taxon>Dikarya</taxon>
        <taxon>Ascomycota</taxon>
        <taxon>Pezizomycotina</taxon>
        <taxon>Dothideomycetes</taxon>
        <taxon>Dothideomycetidae</taxon>
        <taxon>Mycosphaerellales</taxon>
        <taxon>Teratosphaeriaceae</taxon>
        <taxon>Hortaea</taxon>
    </lineage>
</organism>
<dbReference type="STRING" id="1157616.A0A1Z5TAF8"/>
<dbReference type="EMBL" id="MUNK01000083">
    <property type="protein sequence ID" value="OTA32978.1"/>
    <property type="molecule type" value="Genomic_DNA"/>
</dbReference>
<sequence length="184" mass="19616">MQSAPDCSFEHGGRTNGIEHPAKHDEEKHGDLSTKLRPAPASSSGAAVSTLFKQRILFAGQAILFTIIVVQAVMLYRSLALASACGIVDAGALRRQTASSGSSSSDIPQYYQTSPELFPGPTPTGEPAFLAQTNPAPFPSTTYIPPSPLETQVPIQGNKDDGNIFHLMGQLSHYFPNPDGFWCG</sequence>
<feature type="compositionally biased region" description="Basic and acidic residues" evidence="1">
    <location>
        <begin position="20"/>
        <end position="34"/>
    </location>
</feature>
<comment type="caution">
    <text evidence="3">The sequence shown here is derived from an EMBL/GenBank/DDBJ whole genome shotgun (WGS) entry which is preliminary data.</text>
</comment>
<name>A0A1Z5TAF8_HORWE</name>
<keyword evidence="2" id="KW-1133">Transmembrane helix</keyword>
<accession>A0A1Z5TAF8</accession>
<gene>
    <name evidence="3" type="ORF">BTJ68_07193</name>
</gene>
<feature type="transmembrane region" description="Helical" evidence="2">
    <location>
        <begin position="56"/>
        <end position="76"/>
    </location>
</feature>
<keyword evidence="4" id="KW-1185">Reference proteome</keyword>
<evidence type="ECO:0000256" key="2">
    <source>
        <dbReference type="SAM" id="Phobius"/>
    </source>
</evidence>
<dbReference type="AlphaFoldDB" id="A0A1Z5TAF8"/>
<keyword evidence="2" id="KW-0812">Transmembrane</keyword>
<evidence type="ECO:0000256" key="1">
    <source>
        <dbReference type="SAM" id="MobiDB-lite"/>
    </source>
</evidence>
<protein>
    <submittedName>
        <fullName evidence="3">Uncharacterized protein</fullName>
    </submittedName>
</protein>
<evidence type="ECO:0000313" key="3">
    <source>
        <dbReference type="EMBL" id="OTA32978.1"/>
    </source>
</evidence>
<feature type="region of interest" description="Disordered" evidence="1">
    <location>
        <begin position="1"/>
        <end position="40"/>
    </location>
</feature>
<dbReference type="InParanoid" id="A0A1Z5TAF8"/>
<dbReference type="VEuPathDB" id="FungiDB:BTJ68_07193"/>